<reference evidence="2" key="1">
    <citation type="submission" date="2019-08" db="EMBL/GenBank/DDBJ databases">
        <authorList>
            <person name="Kucharzyk K."/>
            <person name="Murdoch R.W."/>
            <person name="Higgins S."/>
            <person name="Loffler F."/>
        </authorList>
    </citation>
    <scope>NUCLEOTIDE SEQUENCE</scope>
</reference>
<evidence type="ECO:0000256" key="1">
    <source>
        <dbReference type="SAM" id="Phobius"/>
    </source>
</evidence>
<keyword evidence="1" id="KW-0812">Transmembrane</keyword>
<proteinExistence type="predicted"/>
<feature type="transmembrane region" description="Helical" evidence="1">
    <location>
        <begin position="33"/>
        <end position="52"/>
    </location>
</feature>
<name>A0A645J552_9ZZZZ</name>
<evidence type="ECO:0000313" key="2">
    <source>
        <dbReference type="EMBL" id="MPN58751.1"/>
    </source>
</evidence>
<keyword evidence="1" id="KW-1133">Transmembrane helix</keyword>
<keyword evidence="1" id="KW-0472">Membrane</keyword>
<dbReference type="AlphaFoldDB" id="A0A645J552"/>
<dbReference type="InterPro" id="IPR010540">
    <property type="entry name" value="CmpB_TMEM229"/>
</dbReference>
<gene>
    <name evidence="2" type="ORF">SDC9_206464</name>
</gene>
<comment type="caution">
    <text evidence="2">The sequence shown here is derived from an EMBL/GenBank/DDBJ whole genome shotgun (WGS) entry which is preliminary data.</text>
</comment>
<protein>
    <submittedName>
        <fullName evidence="2">Uncharacterized protein</fullName>
    </submittedName>
</protein>
<sequence length="94" mass="10972">MMFWGLGGIILLKLVYPYLSKWIEKIPYQFGKKVTTFLLVFILFDSVITFSAEFRQSQRDRGIPATNLVAQLLDYYFPNDVLDKIFQNVKAVND</sequence>
<dbReference type="EMBL" id="VSSQ01131889">
    <property type="protein sequence ID" value="MPN58751.1"/>
    <property type="molecule type" value="Genomic_DNA"/>
</dbReference>
<dbReference type="Pfam" id="PF06541">
    <property type="entry name" value="ABC_trans_CmpB"/>
    <property type="match status" value="1"/>
</dbReference>
<accession>A0A645J552</accession>
<organism evidence="2">
    <name type="scientific">bioreactor metagenome</name>
    <dbReference type="NCBI Taxonomy" id="1076179"/>
    <lineage>
        <taxon>unclassified sequences</taxon>
        <taxon>metagenomes</taxon>
        <taxon>ecological metagenomes</taxon>
    </lineage>
</organism>